<feature type="compositionally biased region" description="Acidic residues" evidence="1">
    <location>
        <begin position="431"/>
        <end position="448"/>
    </location>
</feature>
<dbReference type="Proteomes" id="UP000215453">
    <property type="component" value="Chromosome 1"/>
</dbReference>
<feature type="compositionally biased region" description="Polar residues" evidence="1">
    <location>
        <begin position="396"/>
        <end position="414"/>
    </location>
</feature>
<name>A0A1Y6L544_ZYMTR</name>
<evidence type="ECO:0000313" key="3">
    <source>
        <dbReference type="EMBL" id="SMY18689.1"/>
    </source>
</evidence>
<feature type="compositionally biased region" description="Basic residues" evidence="1">
    <location>
        <begin position="1228"/>
        <end position="1245"/>
    </location>
</feature>
<proteinExistence type="predicted"/>
<feature type="region of interest" description="Disordered" evidence="1">
    <location>
        <begin position="396"/>
        <end position="462"/>
    </location>
</feature>
<feature type="compositionally biased region" description="Basic and acidic residues" evidence="1">
    <location>
        <begin position="1103"/>
        <end position="1117"/>
    </location>
</feature>
<keyword evidence="2" id="KW-0812">Transmembrane</keyword>
<gene>
    <name evidence="3" type="ORF">ZT1A5_G124</name>
</gene>
<feature type="compositionally biased region" description="Polar residues" evidence="1">
    <location>
        <begin position="229"/>
        <end position="238"/>
    </location>
</feature>
<feature type="region of interest" description="Disordered" evidence="1">
    <location>
        <begin position="125"/>
        <end position="189"/>
    </location>
</feature>
<protein>
    <submittedName>
        <fullName evidence="3">Uncharacterized protein</fullName>
    </submittedName>
</protein>
<feature type="region of interest" description="Disordered" evidence="1">
    <location>
        <begin position="1220"/>
        <end position="1270"/>
    </location>
</feature>
<feature type="region of interest" description="Disordered" evidence="1">
    <location>
        <begin position="684"/>
        <end position="732"/>
    </location>
</feature>
<evidence type="ECO:0000256" key="2">
    <source>
        <dbReference type="SAM" id="Phobius"/>
    </source>
</evidence>
<feature type="region of interest" description="Disordered" evidence="1">
    <location>
        <begin position="1"/>
        <end position="33"/>
    </location>
</feature>
<evidence type="ECO:0000313" key="4">
    <source>
        <dbReference type="Proteomes" id="UP000215453"/>
    </source>
</evidence>
<feature type="region of interest" description="Disordered" evidence="1">
    <location>
        <begin position="566"/>
        <end position="585"/>
    </location>
</feature>
<reference evidence="3 4" key="1">
    <citation type="submission" date="2016-10" db="EMBL/GenBank/DDBJ databases">
        <authorList>
            <person name="Varghese N."/>
        </authorList>
    </citation>
    <scope>NUCLEOTIDE SEQUENCE [LARGE SCALE GENOMIC DNA]</scope>
</reference>
<keyword evidence="2" id="KW-0472">Membrane</keyword>
<accession>A0A1Y6L544</accession>
<feature type="compositionally biased region" description="Low complexity" evidence="1">
    <location>
        <begin position="844"/>
        <end position="856"/>
    </location>
</feature>
<organism evidence="3 4">
    <name type="scientific">Zymoseptoria tritici ST99CH_1A5</name>
    <dbReference type="NCBI Taxonomy" id="1276529"/>
    <lineage>
        <taxon>Eukaryota</taxon>
        <taxon>Fungi</taxon>
        <taxon>Dikarya</taxon>
        <taxon>Ascomycota</taxon>
        <taxon>Pezizomycotina</taxon>
        <taxon>Dothideomycetes</taxon>
        <taxon>Dothideomycetidae</taxon>
        <taxon>Mycosphaerellales</taxon>
        <taxon>Mycosphaerellaceae</taxon>
        <taxon>Zymoseptoria</taxon>
    </lineage>
</organism>
<evidence type="ECO:0000256" key="1">
    <source>
        <dbReference type="SAM" id="MobiDB-lite"/>
    </source>
</evidence>
<feature type="region of interest" description="Disordered" evidence="1">
    <location>
        <begin position="793"/>
        <end position="869"/>
    </location>
</feature>
<feature type="region of interest" description="Disordered" evidence="1">
    <location>
        <begin position="227"/>
        <end position="256"/>
    </location>
</feature>
<keyword evidence="2" id="KW-1133">Transmembrane helix</keyword>
<feature type="transmembrane region" description="Helical" evidence="2">
    <location>
        <begin position="57"/>
        <end position="81"/>
    </location>
</feature>
<feature type="compositionally biased region" description="Polar residues" evidence="1">
    <location>
        <begin position="1069"/>
        <end position="1089"/>
    </location>
</feature>
<sequence>MSSERCSANSSPLSREGQTPTAPPAGRQDHQHRPALAGRRTAVWLTLAPILFAYSKLVLIAILTVIMLPVLVFAVLLLWAVELEDPERVRWVLGLPRKWWVAVQQTIVDILRRYLGGAHRQEMDTGVVSSPRRKRQSTANGIASWGRTASNNSSNSSDILVAGPAAHTTPTRPEQQRALPARSPWSKSADMAVPTTTHYWWGRLKIHFGSNAAKEAFRNIVKSKPNPISCPNRTSSAHIDNLSEDDEGQEGPNHLGTYSKQYTLDHPEIKWMHRGSGRYVKADDLRPDFPVTSPRSTRQVAAEHYPVAPPFTDEQLDELHAILGEQFDIHRKVINPACKPNWSPTQKSQFNSIWALIKQTPKSQWHTLPALVQQTGHSGMIHKWIVAVEQQMPQLGTSESRSRLTRQAKTTSYVEQRRSSRPRNSVNNIFDSDDEAGDESDEPEDQEIMSDNGNEEPPALSMNDTVHADDLHLYPGQAFYHTGNRFYRPGIGPHGAHGSIAINEHGVKRKYSDFIEETKAAKEDDDESELADSRGTFSKEYVQRHPEIAFKHRGKGRYRRCSDIATASATPVASSERRSSRADNSFTKDYAESHFSDEFTRSGRGKRNSKARMEMEESLGVLFDKHYVDTHPNELFHHRGQGKYARGPRNIRAPASNEEVPPPASVVEEAFDEGLVSSQYVDSHPNETFHHRGQGKWARGLPPPGSSNKTAVRGPGRDGMMDEEVDAEGNRPPGLTALVLKVDGPEKWPNLHWVYRGGGKWCRTSKEEIQRAAMPPAPPRRPRTSVYARVRTSGADAQLQRESLAAEESIGGTRWSGQDTTKSQSSPRQPKTSRRRGVRTTLANNESKNSSNSQSKAPTPRPALLSPEEDILTDIDFPTLYKPDWTPADLGGNTDQASRIQARKYRSIVGPEPYVTALTKHDPAVRSLSNLKLLAANAQQALLALQAEYLDLDKIVAIHPMNGKKERKPVKGGRQTVEPAVFEDRKEALLYDYTFDPRKIGYQDPDAQRIIRDGEGRELRRRRNRVGADNSLPNGVNYGDGEMTAKRTVKPISRFDGVVVQAPRKRSRLSTAPGNDETPSQSRPETPVQNEAEGARPSRQRGRAGEHVPKRIRELRHGSVPASGRSASEESTARIGASVAGSVVDGDVSDPLDIRNLINDNGNGEGDMSATINPSIEVPPPSNEAYSANIDAFANNAAVSPAGSPGPLGEMTSAMMVARKGRPPGSKNLHKRRDAGIKKGPRKPKVVGGEETSTSVEPDGGGDEYGDVMMADEGAGTEGVESPVRAPAAAAGFGSGFGGMGIGMLI</sequence>
<feature type="compositionally biased region" description="Polar residues" evidence="1">
    <location>
        <begin position="815"/>
        <end position="830"/>
    </location>
</feature>
<dbReference type="EMBL" id="LT882676">
    <property type="protein sequence ID" value="SMY18689.1"/>
    <property type="molecule type" value="Genomic_DNA"/>
</dbReference>
<feature type="compositionally biased region" description="Polar residues" evidence="1">
    <location>
        <begin position="1"/>
        <end position="20"/>
    </location>
</feature>
<feature type="compositionally biased region" description="Polar residues" evidence="1">
    <location>
        <begin position="137"/>
        <end position="158"/>
    </location>
</feature>
<feature type="region of interest" description="Disordered" evidence="1">
    <location>
        <begin position="1012"/>
        <end position="1134"/>
    </location>
</feature>